<evidence type="ECO:0000313" key="2">
    <source>
        <dbReference type="EMBL" id="KAK0168383.1"/>
    </source>
</evidence>
<keyword evidence="3" id="KW-1185">Reference proteome</keyword>
<feature type="region of interest" description="Disordered" evidence="1">
    <location>
        <begin position="81"/>
        <end position="169"/>
    </location>
</feature>
<feature type="compositionally biased region" description="Low complexity" evidence="1">
    <location>
        <begin position="196"/>
        <end position="214"/>
    </location>
</feature>
<feature type="compositionally biased region" description="Polar residues" evidence="1">
    <location>
        <begin position="120"/>
        <end position="169"/>
    </location>
</feature>
<feature type="compositionally biased region" description="Polar residues" evidence="1">
    <location>
        <begin position="85"/>
        <end position="97"/>
    </location>
</feature>
<feature type="region of interest" description="Disordered" evidence="1">
    <location>
        <begin position="186"/>
        <end position="214"/>
    </location>
</feature>
<dbReference type="Proteomes" id="UP001168972">
    <property type="component" value="Unassembled WGS sequence"/>
</dbReference>
<organism evidence="2 3">
    <name type="scientific">Microctonus hyperodae</name>
    <name type="common">Parasitoid wasp</name>
    <dbReference type="NCBI Taxonomy" id="165561"/>
    <lineage>
        <taxon>Eukaryota</taxon>
        <taxon>Metazoa</taxon>
        <taxon>Ecdysozoa</taxon>
        <taxon>Arthropoda</taxon>
        <taxon>Hexapoda</taxon>
        <taxon>Insecta</taxon>
        <taxon>Pterygota</taxon>
        <taxon>Neoptera</taxon>
        <taxon>Endopterygota</taxon>
        <taxon>Hymenoptera</taxon>
        <taxon>Apocrita</taxon>
        <taxon>Ichneumonoidea</taxon>
        <taxon>Braconidae</taxon>
        <taxon>Euphorinae</taxon>
        <taxon>Microctonus</taxon>
    </lineage>
</organism>
<protein>
    <submittedName>
        <fullName evidence="2">Uncharacterized protein</fullName>
    </submittedName>
</protein>
<gene>
    <name evidence="2" type="ORF">PV327_002190</name>
</gene>
<reference evidence="2" key="1">
    <citation type="journal article" date="2023" name="bioRxiv">
        <title>Scaffold-level genome assemblies of two parasitoid biocontrol wasps reveal the parthenogenesis mechanism and an associated novel virus.</title>
        <authorList>
            <person name="Inwood S."/>
            <person name="Skelly J."/>
            <person name="Guhlin J."/>
            <person name="Harrop T."/>
            <person name="Goldson S."/>
            <person name="Dearden P."/>
        </authorList>
    </citation>
    <scope>NUCLEOTIDE SEQUENCE</scope>
    <source>
        <strain evidence="2">Lincoln</strain>
        <tissue evidence="2">Whole body</tissue>
    </source>
</reference>
<dbReference type="AlphaFoldDB" id="A0AA39KNU1"/>
<reference evidence="2" key="2">
    <citation type="submission" date="2023-03" db="EMBL/GenBank/DDBJ databases">
        <authorList>
            <person name="Inwood S.N."/>
            <person name="Skelly J.G."/>
            <person name="Guhlin J."/>
            <person name="Harrop T.W.R."/>
            <person name="Goldson S.G."/>
            <person name="Dearden P.K."/>
        </authorList>
    </citation>
    <scope>NUCLEOTIDE SEQUENCE</scope>
    <source>
        <strain evidence="2">Lincoln</strain>
        <tissue evidence="2">Whole body</tissue>
    </source>
</reference>
<dbReference type="EMBL" id="JAQQBR010001831">
    <property type="protein sequence ID" value="KAK0168383.1"/>
    <property type="molecule type" value="Genomic_DNA"/>
</dbReference>
<evidence type="ECO:0000313" key="3">
    <source>
        <dbReference type="Proteomes" id="UP001168972"/>
    </source>
</evidence>
<name>A0AA39KNU1_MICHY</name>
<evidence type="ECO:0000256" key="1">
    <source>
        <dbReference type="SAM" id="MobiDB-lite"/>
    </source>
</evidence>
<accession>A0AA39KNU1</accession>
<proteinExistence type="predicted"/>
<comment type="caution">
    <text evidence="2">The sequence shown here is derived from an EMBL/GenBank/DDBJ whole genome shotgun (WGS) entry which is preliminary data.</text>
</comment>
<sequence>MMYKTVRATATEPYIEKMLRLAIITVCALMITTDATVNGYTISSRNRDYTNTGYSGNGASTSGFVGLSKESHADLSDQLSSSSAYIPSNSQRYSTVGSGSHSSPAASYSSATYADSAQSNGYTSHSSNTPDSLNTITNSYTSDGHASSETSPPGYATGSSNTDGYSTSNSHGATAYSGYTSGQLANSGGLSGSDHTSTIEYNSSPSSSYPAPSSPLTSYVIAGPKAAAYTTSSHSHPSSQFVASGHNFMSSGHSSFPGSSHSSSYPGSHLSSYSGNRLSVAGFAPGNSHSSHKSYTDGSRFPTSSLSSFLSPHSSSVPSNFIHSSGASSHRGGIPQFLLGASSNISPTFPKGPGSFYPGPAGAFSKNGNKFIIIKESPGNHASLMHPGEPSFPSRMFTGSTGFKVKSAGPYASGPHPGSISSFASGLHLSPGYSGAGGGHHSGGPSSTYFAYQ</sequence>
<feature type="compositionally biased region" description="Low complexity" evidence="1">
    <location>
        <begin position="98"/>
        <end position="119"/>
    </location>
</feature>